<sequence>MDKGNTGSKWATSLKMLGLLLGLALIILGVYNFLAFDIKDPINVVIPVYYILFGLLIIGCEINFKFIVLKFYFLREFLGRGMFYFFVGTLCLRQESVFQYIMAAVLMAVGVMYWILFCACRNKVEAPAQAV</sequence>
<dbReference type="Pfam" id="PF08507">
    <property type="entry name" value="COPI_assoc"/>
    <property type="match status" value="1"/>
</dbReference>
<evidence type="ECO:0000256" key="3">
    <source>
        <dbReference type="ARBA" id="ARBA00022989"/>
    </source>
</evidence>
<dbReference type="PANTHER" id="PTHR28128">
    <property type="entry name" value="GOLGI APPARATUS MEMBRANE PROTEIN TVP15"/>
    <property type="match status" value="1"/>
</dbReference>
<evidence type="ECO:0000256" key="1">
    <source>
        <dbReference type="ARBA" id="ARBA00004141"/>
    </source>
</evidence>
<keyword evidence="7" id="KW-1185">Reference proteome</keyword>
<dbReference type="AlphaFoldDB" id="A0AAU9IBK1"/>
<dbReference type="EMBL" id="CAJZBQ010000004">
    <property type="protein sequence ID" value="CAG9311285.1"/>
    <property type="molecule type" value="Genomic_DNA"/>
</dbReference>
<reference evidence="6" key="1">
    <citation type="submission" date="2021-09" db="EMBL/GenBank/DDBJ databases">
        <authorList>
            <consortium name="AG Swart"/>
            <person name="Singh M."/>
            <person name="Singh A."/>
            <person name="Seah K."/>
            <person name="Emmerich C."/>
        </authorList>
    </citation>
    <scope>NUCLEOTIDE SEQUENCE</scope>
    <source>
        <strain evidence="6">ATCC30299</strain>
    </source>
</reference>
<evidence type="ECO:0000313" key="7">
    <source>
        <dbReference type="Proteomes" id="UP001162131"/>
    </source>
</evidence>
<feature type="transmembrane region" description="Helical" evidence="5">
    <location>
        <begin position="97"/>
        <end position="116"/>
    </location>
</feature>
<proteinExistence type="predicted"/>
<dbReference type="Proteomes" id="UP001162131">
    <property type="component" value="Unassembled WGS sequence"/>
</dbReference>
<keyword evidence="4 5" id="KW-0472">Membrane</keyword>
<name>A0AAU9IBK1_9CILI</name>
<dbReference type="PANTHER" id="PTHR28128:SF1">
    <property type="entry name" value="GOLGI APPARATUS MEMBRANE PROTEIN TVP15"/>
    <property type="match status" value="1"/>
</dbReference>
<keyword evidence="3 5" id="KW-1133">Transmembrane helix</keyword>
<comment type="subcellular location">
    <subcellularLocation>
        <location evidence="1">Membrane</location>
        <topology evidence="1">Multi-pass membrane protein</topology>
    </subcellularLocation>
</comment>
<dbReference type="GO" id="GO:0016020">
    <property type="term" value="C:membrane"/>
    <property type="evidence" value="ECO:0007669"/>
    <property type="project" value="UniProtKB-SubCell"/>
</dbReference>
<evidence type="ECO:0008006" key="8">
    <source>
        <dbReference type="Google" id="ProtNLM"/>
    </source>
</evidence>
<evidence type="ECO:0000313" key="6">
    <source>
        <dbReference type="EMBL" id="CAG9311285.1"/>
    </source>
</evidence>
<evidence type="ECO:0000256" key="4">
    <source>
        <dbReference type="ARBA" id="ARBA00023136"/>
    </source>
</evidence>
<feature type="transmembrane region" description="Helical" evidence="5">
    <location>
        <begin position="16"/>
        <end position="36"/>
    </location>
</feature>
<feature type="transmembrane region" description="Helical" evidence="5">
    <location>
        <begin position="48"/>
        <end position="73"/>
    </location>
</feature>
<evidence type="ECO:0000256" key="5">
    <source>
        <dbReference type="SAM" id="Phobius"/>
    </source>
</evidence>
<dbReference type="InterPro" id="IPR013714">
    <property type="entry name" value="Golgi_TVP15"/>
</dbReference>
<evidence type="ECO:0000256" key="2">
    <source>
        <dbReference type="ARBA" id="ARBA00022692"/>
    </source>
</evidence>
<protein>
    <recommendedName>
        <fullName evidence="8">COPI associated protein</fullName>
    </recommendedName>
</protein>
<gene>
    <name evidence="6" type="ORF">BSTOLATCC_MIC3576</name>
</gene>
<keyword evidence="2 5" id="KW-0812">Transmembrane</keyword>
<organism evidence="6 7">
    <name type="scientific">Blepharisma stoltei</name>
    <dbReference type="NCBI Taxonomy" id="1481888"/>
    <lineage>
        <taxon>Eukaryota</taxon>
        <taxon>Sar</taxon>
        <taxon>Alveolata</taxon>
        <taxon>Ciliophora</taxon>
        <taxon>Postciliodesmatophora</taxon>
        <taxon>Heterotrichea</taxon>
        <taxon>Heterotrichida</taxon>
        <taxon>Blepharismidae</taxon>
        <taxon>Blepharisma</taxon>
    </lineage>
</organism>
<comment type="caution">
    <text evidence="6">The sequence shown here is derived from an EMBL/GenBank/DDBJ whole genome shotgun (WGS) entry which is preliminary data.</text>
</comment>
<accession>A0AAU9IBK1</accession>